<evidence type="ECO:0000259" key="2">
    <source>
        <dbReference type="Pfam" id="PF00149"/>
    </source>
</evidence>
<protein>
    <submittedName>
        <fullName evidence="3">Metallo-dependent phosphatase</fullName>
    </submittedName>
</protein>
<dbReference type="Pfam" id="PF00149">
    <property type="entry name" value="Metallophos"/>
    <property type="match status" value="1"/>
</dbReference>
<dbReference type="Proteomes" id="UP000076722">
    <property type="component" value="Unassembled WGS sequence"/>
</dbReference>
<feature type="domain" description="Calcineurin-like phosphoesterase" evidence="2">
    <location>
        <begin position="46"/>
        <end position="222"/>
    </location>
</feature>
<dbReference type="PANTHER" id="PTHR46546">
    <property type="entry name" value="SHEWANELLA-LIKE PROTEIN PHOSPHATASE 1"/>
    <property type="match status" value="1"/>
</dbReference>
<dbReference type="PANTHER" id="PTHR46546:SF4">
    <property type="entry name" value="SHEWANELLA-LIKE PROTEIN PHOSPHATASE 1"/>
    <property type="match status" value="1"/>
</dbReference>
<name>A0A164VIT1_9AGAM</name>
<dbReference type="GO" id="GO:0016787">
    <property type="term" value="F:hydrolase activity"/>
    <property type="evidence" value="ECO:0007669"/>
    <property type="project" value="InterPro"/>
</dbReference>
<dbReference type="AlphaFoldDB" id="A0A164VIT1"/>
<evidence type="ECO:0000313" key="4">
    <source>
        <dbReference type="Proteomes" id="UP000076722"/>
    </source>
</evidence>
<feature type="signal peptide" evidence="1">
    <location>
        <begin position="1"/>
        <end position="20"/>
    </location>
</feature>
<sequence length="409" mass="45242">MARISRTAMFSLACIAFLAGYFWTKSSNDDEALPSFPPVNATYTRTIVAVGDLHSHYPNALKVLQMADVVDSKGDWSGNVDYFVQTGDMVDRGGDTIQLYRWFEDLRVQAANAGGHLISHYGNHEIMNLIGDWRYVYPDDLASFGGVAKRQHAMSRFGWLGRAWAQNYSITTRLPLHPSLGPHDTDFEESSSTSGALSHAAISFVHGGISPTSNLLTPYPSRINAIGRSFVSRLHSRYPQPQPFPPGPYPGLPAGTTQEEFELYGSDGPLWYRGWAQEQETAAFCKQADEVMKKIGVRRLIMGHTPDLEQITSRCDGKVVIIDTGITPAYGGILSALRIQYALTPIAAPSQLADSLEAVNATTDDTSQAVFSINREKSKWNELEIVTAIYKDRKTLVAKSERVIEGNFW</sequence>
<evidence type="ECO:0000256" key="1">
    <source>
        <dbReference type="SAM" id="SignalP"/>
    </source>
</evidence>
<accession>A0A164VIT1</accession>
<gene>
    <name evidence="3" type="ORF">SISNIDRAFT_485118</name>
</gene>
<evidence type="ECO:0000313" key="3">
    <source>
        <dbReference type="EMBL" id="KZS94196.1"/>
    </source>
</evidence>
<dbReference type="EMBL" id="KV419405">
    <property type="protein sequence ID" value="KZS94196.1"/>
    <property type="molecule type" value="Genomic_DNA"/>
</dbReference>
<dbReference type="InterPro" id="IPR029052">
    <property type="entry name" value="Metallo-depent_PP-like"/>
</dbReference>
<organism evidence="3 4">
    <name type="scientific">Sistotremastrum niveocremeum HHB9708</name>
    <dbReference type="NCBI Taxonomy" id="1314777"/>
    <lineage>
        <taxon>Eukaryota</taxon>
        <taxon>Fungi</taxon>
        <taxon>Dikarya</taxon>
        <taxon>Basidiomycota</taxon>
        <taxon>Agaricomycotina</taxon>
        <taxon>Agaricomycetes</taxon>
        <taxon>Sistotremastrales</taxon>
        <taxon>Sistotremastraceae</taxon>
        <taxon>Sertulicium</taxon>
        <taxon>Sertulicium niveocremeum</taxon>
    </lineage>
</organism>
<dbReference type="STRING" id="1314777.A0A164VIT1"/>
<keyword evidence="4" id="KW-1185">Reference proteome</keyword>
<feature type="chain" id="PRO_5007853860" evidence="1">
    <location>
        <begin position="21"/>
        <end position="409"/>
    </location>
</feature>
<keyword evidence="1" id="KW-0732">Signal</keyword>
<dbReference type="OrthoDB" id="5976022at2759"/>
<dbReference type="Gene3D" id="3.60.21.10">
    <property type="match status" value="1"/>
</dbReference>
<dbReference type="SUPFAM" id="SSF56300">
    <property type="entry name" value="Metallo-dependent phosphatases"/>
    <property type="match status" value="1"/>
</dbReference>
<reference evidence="3 4" key="1">
    <citation type="journal article" date="2016" name="Mol. Biol. Evol.">
        <title>Comparative Genomics of Early-Diverging Mushroom-Forming Fungi Provides Insights into the Origins of Lignocellulose Decay Capabilities.</title>
        <authorList>
            <person name="Nagy L.G."/>
            <person name="Riley R."/>
            <person name="Tritt A."/>
            <person name="Adam C."/>
            <person name="Daum C."/>
            <person name="Floudas D."/>
            <person name="Sun H."/>
            <person name="Yadav J.S."/>
            <person name="Pangilinan J."/>
            <person name="Larsson K.H."/>
            <person name="Matsuura K."/>
            <person name="Barry K."/>
            <person name="Labutti K."/>
            <person name="Kuo R."/>
            <person name="Ohm R.A."/>
            <person name="Bhattacharya S.S."/>
            <person name="Shirouzu T."/>
            <person name="Yoshinaga Y."/>
            <person name="Martin F.M."/>
            <person name="Grigoriev I.V."/>
            <person name="Hibbett D.S."/>
        </authorList>
    </citation>
    <scope>NUCLEOTIDE SEQUENCE [LARGE SCALE GENOMIC DNA]</scope>
    <source>
        <strain evidence="3 4">HHB9708</strain>
    </source>
</reference>
<proteinExistence type="predicted"/>
<dbReference type="InterPro" id="IPR004843">
    <property type="entry name" value="Calcineurin-like_PHP"/>
</dbReference>